<reference evidence="5" key="1">
    <citation type="journal article" date="2023" name="Mol. Phylogenet. Evol.">
        <title>Genome-scale phylogeny and comparative genomics of the fungal order Sordariales.</title>
        <authorList>
            <person name="Hensen N."/>
            <person name="Bonometti L."/>
            <person name="Westerberg I."/>
            <person name="Brannstrom I.O."/>
            <person name="Guillou S."/>
            <person name="Cros-Aarteil S."/>
            <person name="Calhoun S."/>
            <person name="Haridas S."/>
            <person name="Kuo A."/>
            <person name="Mondo S."/>
            <person name="Pangilinan J."/>
            <person name="Riley R."/>
            <person name="LaButti K."/>
            <person name="Andreopoulos B."/>
            <person name="Lipzen A."/>
            <person name="Chen C."/>
            <person name="Yan M."/>
            <person name="Daum C."/>
            <person name="Ng V."/>
            <person name="Clum A."/>
            <person name="Steindorff A."/>
            <person name="Ohm R.A."/>
            <person name="Martin F."/>
            <person name="Silar P."/>
            <person name="Natvig D.O."/>
            <person name="Lalanne C."/>
            <person name="Gautier V."/>
            <person name="Ament-Velasquez S.L."/>
            <person name="Kruys A."/>
            <person name="Hutchinson M.I."/>
            <person name="Powell A.J."/>
            <person name="Barry K."/>
            <person name="Miller A.N."/>
            <person name="Grigoriev I.V."/>
            <person name="Debuchy R."/>
            <person name="Gladieux P."/>
            <person name="Hiltunen Thoren M."/>
            <person name="Johannesson H."/>
        </authorList>
    </citation>
    <scope>NUCLEOTIDE SEQUENCE</scope>
    <source>
        <strain evidence="5">CBS 757.83</strain>
    </source>
</reference>
<dbReference type="Pfam" id="PF19086">
    <property type="entry name" value="Terpene_syn_C_2"/>
    <property type="match status" value="1"/>
</dbReference>
<keyword evidence="6" id="KW-1185">Reference proteome</keyword>
<dbReference type="EMBL" id="MU863638">
    <property type="protein sequence ID" value="KAK4100847.1"/>
    <property type="molecule type" value="Genomic_DNA"/>
</dbReference>
<dbReference type="InterPro" id="IPR008949">
    <property type="entry name" value="Isoprenoid_synthase_dom_sf"/>
</dbReference>
<reference evidence="5" key="2">
    <citation type="submission" date="2023-05" db="EMBL/GenBank/DDBJ databases">
        <authorList>
            <consortium name="Lawrence Berkeley National Laboratory"/>
            <person name="Steindorff A."/>
            <person name="Hensen N."/>
            <person name="Bonometti L."/>
            <person name="Westerberg I."/>
            <person name="Brannstrom I.O."/>
            <person name="Guillou S."/>
            <person name="Cros-Aarteil S."/>
            <person name="Calhoun S."/>
            <person name="Haridas S."/>
            <person name="Kuo A."/>
            <person name="Mondo S."/>
            <person name="Pangilinan J."/>
            <person name="Riley R."/>
            <person name="Labutti K."/>
            <person name="Andreopoulos B."/>
            <person name="Lipzen A."/>
            <person name="Chen C."/>
            <person name="Yanf M."/>
            <person name="Daum C."/>
            <person name="Ng V."/>
            <person name="Clum A."/>
            <person name="Ohm R."/>
            <person name="Martin F."/>
            <person name="Silar P."/>
            <person name="Natvig D."/>
            <person name="Lalanne C."/>
            <person name="Gautier V."/>
            <person name="Ament-Velasquez S.L."/>
            <person name="Kruys A."/>
            <person name="Hutchinson M.I."/>
            <person name="Powell A.J."/>
            <person name="Barry K."/>
            <person name="Miller A.N."/>
            <person name="Grigoriev I.V."/>
            <person name="Debuchy R."/>
            <person name="Gladieux P."/>
            <person name="Thoren M.H."/>
            <person name="Johannesson H."/>
        </authorList>
    </citation>
    <scope>NUCLEOTIDE SEQUENCE</scope>
    <source>
        <strain evidence="5">CBS 757.83</strain>
    </source>
</reference>
<keyword evidence="1" id="KW-0808">Transferase</keyword>
<dbReference type="GO" id="GO:0046872">
    <property type="term" value="F:metal ion binding"/>
    <property type="evidence" value="ECO:0007669"/>
    <property type="project" value="UniProtKB-KW"/>
</dbReference>
<feature type="compositionally biased region" description="Basic and acidic residues" evidence="4">
    <location>
        <begin position="401"/>
        <end position="415"/>
    </location>
</feature>
<dbReference type="PROSITE" id="PS00444">
    <property type="entry name" value="POLYPRENYL_SYNTHASE_2"/>
    <property type="match status" value="1"/>
</dbReference>
<evidence type="ECO:0000256" key="3">
    <source>
        <dbReference type="ARBA" id="ARBA00022842"/>
    </source>
</evidence>
<accession>A0AAN6PZJ1</accession>
<dbReference type="SFLD" id="SFLDS00005">
    <property type="entry name" value="Isoprenoid_Synthase_Type_I"/>
    <property type="match status" value="1"/>
</dbReference>
<dbReference type="PROSITE" id="PS00723">
    <property type="entry name" value="POLYPRENYL_SYNTHASE_1"/>
    <property type="match status" value="1"/>
</dbReference>
<evidence type="ECO:0000256" key="2">
    <source>
        <dbReference type="ARBA" id="ARBA00022723"/>
    </source>
</evidence>
<sequence length="733" mass="81683">MDDHDGPTAETLDIAQYATHGFCPGFTLKRHRYETLANAGSHEARTDWAHYIGPSGEFGGCNPVNGNFTSLVVPLCRPDRLRLVAYVIESDSSRSGSGDEFSLGERETASAKVKAGRKQLQAKMMLQLNATDNDCAARIMDAWKTMLSTTIRDKDRDFSDLEDYLNFRIIDTGALWTESVMLFGMGMILTREEDARLAHVVRPCYASLALANDYFSFDREWAEAQSKPGAAKPINAVWLYMRWCGVSPEEAKRLVVEAANRYETRFRELCERLRRDDKNPLDPKLERYLRALSYEISGNVVWSLNCPRYHPEYRYDPNAGIEDGLTADHRGADLRVFAIDSNDEEEEQEEEERRRSVASTASSCGLSDADAHTACSESWDRALSPRSSISSLASSAVAGQDDEHGHKAELDGRLPDRKILGAEHLNAPFAYMKGLPSKGVRDKLAEAINLWAGLPEDTVEQIKEVVGDLHTASLMQDDIEDGSDLRRGYPAAHSVFGVAQTLNAASFAVVEALRKTHALPSTIPGASDIAFEQLRELHIGQSHDLHWTRHTACPTEEEYLEMVSKKTGGLFRLLSRLMCSHLDTGLASAIDNMVSQLGIYFQIRDDYENLNSAEYTSQKGFCEDLDEGKFSFPLVHFFTSAGTGTTTTAAAVQQVREVLEQRRETARRGLAPPLSEAHKKLVLQHLADSGALDHARDTLRRRQAGIRESVAGVERRTGKVNWVLRFCLLMLSV</sequence>
<keyword evidence="2" id="KW-0479">Metal-binding</keyword>
<evidence type="ECO:0000313" key="5">
    <source>
        <dbReference type="EMBL" id="KAK4100847.1"/>
    </source>
</evidence>
<dbReference type="SUPFAM" id="SSF48576">
    <property type="entry name" value="Terpenoid synthases"/>
    <property type="match status" value="2"/>
</dbReference>
<dbReference type="GO" id="GO:0043386">
    <property type="term" value="P:mycotoxin biosynthetic process"/>
    <property type="evidence" value="ECO:0007669"/>
    <property type="project" value="UniProtKB-ARBA"/>
</dbReference>
<feature type="compositionally biased region" description="Acidic residues" evidence="4">
    <location>
        <begin position="341"/>
        <end position="350"/>
    </location>
</feature>
<comment type="caution">
    <text evidence="5">The sequence shown here is derived from an EMBL/GenBank/DDBJ whole genome shotgun (WGS) entry which is preliminary data.</text>
</comment>
<name>A0AAN6PZJ1_9PEZI</name>
<keyword evidence="3" id="KW-0460">Magnesium</keyword>
<dbReference type="InterPro" id="IPR000092">
    <property type="entry name" value="Polyprenyl_synt"/>
</dbReference>
<evidence type="ECO:0000256" key="1">
    <source>
        <dbReference type="ARBA" id="ARBA00022679"/>
    </source>
</evidence>
<organism evidence="5 6">
    <name type="scientific">Parathielavia hyrcaniae</name>
    <dbReference type="NCBI Taxonomy" id="113614"/>
    <lineage>
        <taxon>Eukaryota</taxon>
        <taxon>Fungi</taxon>
        <taxon>Dikarya</taxon>
        <taxon>Ascomycota</taxon>
        <taxon>Pezizomycotina</taxon>
        <taxon>Sordariomycetes</taxon>
        <taxon>Sordariomycetidae</taxon>
        <taxon>Sordariales</taxon>
        <taxon>Chaetomiaceae</taxon>
        <taxon>Parathielavia</taxon>
    </lineage>
</organism>
<dbReference type="GO" id="GO:0046165">
    <property type="term" value="P:alcohol biosynthetic process"/>
    <property type="evidence" value="ECO:0007669"/>
    <property type="project" value="UniProtKB-ARBA"/>
</dbReference>
<dbReference type="InterPro" id="IPR033749">
    <property type="entry name" value="Polyprenyl_synt_CS"/>
</dbReference>
<dbReference type="PANTHER" id="PTHR12001:SF72">
    <property type="entry name" value="THIJ_PFPI FAMILY PROTEIN (AFU_ORTHOLOGUE AFUA_3G01210)-RELATED"/>
    <property type="match status" value="1"/>
</dbReference>
<dbReference type="GO" id="GO:0008299">
    <property type="term" value="P:isoprenoid biosynthetic process"/>
    <property type="evidence" value="ECO:0007669"/>
    <property type="project" value="InterPro"/>
</dbReference>
<gene>
    <name evidence="5" type="ORF">N658DRAFT_534746</name>
</gene>
<dbReference type="AlphaFoldDB" id="A0AAN6PZJ1"/>
<dbReference type="Pfam" id="PF00348">
    <property type="entry name" value="polyprenyl_synt"/>
    <property type="match status" value="1"/>
</dbReference>
<feature type="region of interest" description="Disordered" evidence="4">
    <location>
        <begin position="340"/>
        <end position="368"/>
    </location>
</feature>
<proteinExistence type="predicted"/>
<dbReference type="PANTHER" id="PTHR12001">
    <property type="entry name" value="GERANYLGERANYL PYROPHOSPHATE SYNTHASE"/>
    <property type="match status" value="1"/>
</dbReference>
<protein>
    <submittedName>
        <fullName evidence="5">Terpenoid synthase</fullName>
    </submittedName>
</protein>
<dbReference type="GO" id="GO:0004659">
    <property type="term" value="F:prenyltransferase activity"/>
    <property type="evidence" value="ECO:0007669"/>
    <property type="project" value="InterPro"/>
</dbReference>
<evidence type="ECO:0000313" key="6">
    <source>
        <dbReference type="Proteomes" id="UP001305647"/>
    </source>
</evidence>
<feature type="region of interest" description="Disordered" evidence="4">
    <location>
        <begin position="393"/>
        <end position="415"/>
    </location>
</feature>
<evidence type="ECO:0000256" key="4">
    <source>
        <dbReference type="SAM" id="MobiDB-lite"/>
    </source>
</evidence>
<dbReference type="Proteomes" id="UP001305647">
    <property type="component" value="Unassembled WGS sequence"/>
</dbReference>
<dbReference type="Gene3D" id="1.10.600.10">
    <property type="entry name" value="Farnesyl Diphosphate Synthase"/>
    <property type="match status" value="2"/>
</dbReference>